<keyword evidence="7" id="KW-0539">Nucleus</keyword>
<organism evidence="9 10">
    <name type="scientific">Gymnodraco acuticeps</name>
    <name type="common">Antarctic dragonfish</name>
    <dbReference type="NCBI Taxonomy" id="8218"/>
    <lineage>
        <taxon>Eukaryota</taxon>
        <taxon>Metazoa</taxon>
        <taxon>Chordata</taxon>
        <taxon>Craniata</taxon>
        <taxon>Vertebrata</taxon>
        <taxon>Euteleostomi</taxon>
        <taxon>Actinopterygii</taxon>
        <taxon>Neopterygii</taxon>
        <taxon>Teleostei</taxon>
        <taxon>Neoteleostei</taxon>
        <taxon>Acanthomorphata</taxon>
        <taxon>Eupercaria</taxon>
        <taxon>Perciformes</taxon>
        <taxon>Notothenioidei</taxon>
        <taxon>Bathydraconidae</taxon>
        <taxon>Gymnodraco</taxon>
    </lineage>
</organism>
<dbReference type="KEGG" id="gacu:117553818"/>
<keyword evidence="3" id="KW-0812">Transmembrane</keyword>
<feature type="compositionally biased region" description="Low complexity" evidence="8">
    <location>
        <begin position="30"/>
        <end position="44"/>
    </location>
</feature>
<reference evidence="10" key="1">
    <citation type="submission" date="2025-08" db="UniProtKB">
        <authorList>
            <consortium name="RefSeq"/>
        </authorList>
    </citation>
    <scope>IDENTIFICATION</scope>
</reference>
<feature type="non-terminal residue" evidence="10">
    <location>
        <position position="1"/>
    </location>
</feature>
<evidence type="ECO:0000256" key="3">
    <source>
        <dbReference type="ARBA" id="ARBA00022692"/>
    </source>
</evidence>
<evidence type="ECO:0000313" key="10">
    <source>
        <dbReference type="RefSeq" id="XP_034083778.1"/>
    </source>
</evidence>
<evidence type="ECO:0000313" key="9">
    <source>
        <dbReference type="Proteomes" id="UP000515161"/>
    </source>
</evidence>
<keyword evidence="5" id="KW-1133">Transmembrane helix</keyword>
<dbReference type="Pfam" id="PF10225">
    <property type="entry name" value="NEMP"/>
    <property type="match status" value="1"/>
</dbReference>
<keyword evidence="6" id="KW-0472">Membrane</keyword>
<accession>A0A6P8VAJ3</accession>
<evidence type="ECO:0000256" key="1">
    <source>
        <dbReference type="ARBA" id="ARBA00004575"/>
    </source>
</evidence>
<evidence type="ECO:0000256" key="5">
    <source>
        <dbReference type="ARBA" id="ARBA00022989"/>
    </source>
</evidence>
<dbReference type="GeneID" id="117553818"/>
<dbReference type="GO" id="GO:0005637">
    <property type="term" value="C:nuclear inner membrane"/>
    <property type="evidence" value="ECO:0007669"/>
    <property type="project" value="UniProtKB-SubCell"/>
</dbReference>
<evidence type="ECO:0000256" key="6">
    <source>
        <dbReference type="ARBA" id="ARBA00023136"/>
    </source>
</evidence>
<protein>
    <submittedName>
        <fullName evidence="10">Nuclear envelope integral membrane protein 1-like</fullName>
    </submittedName>
</protein>
<evidence type="ECO:0000256" key="4">
    <source>
        <dbReference type="ARBA" id="ARBA00022729"/>
    </source>
</evidence>
<dbReference type="AlphaFoldDB" id="A0A6P8VAJ3"/>
<dbReference type="RefSeq" id="XP_034083778.1">
    <property type="nucleotide sequence ID" value="XM_034227887.1"/>
</dbReference>
<evidence type="ECO:0000256" key="8">
    <source>
        <dbReference type="SAM" id="MobiDB-lite"/>
    </source>
</evidence>
<evidence type="ECO:0000256" key="7">
    <source>
        <dbReference type="ARBA" id="ARBA00023242"/>
    </source>
</evidence>
<dbReference type="InterPro" id="IPR019358">
    <property type="entry name" value="NEMP_fam"/>
</dbReference>
<gene>
    <name evidence="10" type="primary">LOC117553818</name>
</gene>
<dbReference type="PANTHER" id="PTHR13598">
    <property type="entry name" value="AT07567P-RELATED"/>
    <property type="match status" value="1"/>
</dbReference>
<proteinExistence type="inferred from homology"/>
<evidence type="ECO:0000256" key="2">
    <source>
        <dbReference type="ARBA" id="ARBA00005748"/>
    </source>
</evidence>
<sequence length="194" mass="22317">YVTVVGFVTFAVCYRYGPLVDEKSMKRPVRPAAGLPGDPDPAGGLRRHRGRADLQTPGAPTQTLCDRLQTFPVHPYYTFELTGRLRAAVRWKTEPRRLLTEEEFQREAEEETRKALEDLRKNFSSPEFRSWRTVARLQSPKRFADFVEGSPHLVSNEVSVHAQEYGFGGSFFEEEFFDTDDEEDDDMKPLKIPE</sequence>
<name>A0A6P8VAJ3_GYMAC</name>
<keyword evidence="4" id="KW-0732">Signal</keyword>
<keyword evidence="9" id="KW-1185">Reference proteome</keyword>
<dbReference type="PANTHER" id="PTHR13598:SF4">
    <property type="entry name" value="NUCLEAR ENVELOPE INTEGRAL MEMBRANE PROTEIN 1"/>
    <property type="match status" value="1"/>
</dbReference>
<comment type="similarity">
    <text evidence="2">Belongs to the NEMP family.</text>
</comment>
<dbReference type="InParanoid" id="A0A6P8VAJ3"/>
<feature type="region of interest" description="Disordered" evidence="8">
    <location>
        <begin position="28"/>
        <end position="54"/>
    </location>
</feature>
<dbReference type="Proteomes" id="UP000515161">
    <property type="component" value="Unplaced"/>
</dbReference>
<dbReference type="OrthoDB" id="509138at2759"/>
<comment type="subcellular location">
    <subcellularLocation>
        <location evidence="1">Nucleus inner membrane</location>
        <topology evidence="1">Multi-pass membrane protein</topology>
        <orientation evidence="1">Nucleoplasmic side</orientation>
    </subcellularLocation>
</comment>